<organism evidence="6 7">
    <name type="scientific">Colletotrichum abscissum</name>
    <dbReference type="NCBI Taxonomy" id="1671311"/>
    <lineage>
        <taxon>Eukaryota</taxon>
        <taxon>Fungi</taxon>
        <taxon>Dikarya</taxon>
        <taxon>Ascomycota</taxon>
        <taxon>Pezizomycotina</taxon>
        <taxon>Sordariomycetes</taxon>
        <taxon>Hypocreomycetidae</taxon>
        <taxon>Glomerellales</taxon>
        <taxon>Glomerellaceae</taxon>
        <taxon>Colletotrichum</taxon>
        <taxon>Colletotrichum acutatum species complex</taxon>
    </lineage>
</organism>
<dbReference type="GO" id="GO:0005886">
    <property type="term" value="C:plasma membrane"/>
    <property type="evidence" value="ECO:0007669"/>
    <property type="project" value="TreeGrafter"/>
</dbReference>
<evidence type="ECO:0000256" key="4">
    <source>
        <dbReference type="ARBA" id="ARBA00023136"/>
    </source>
</evidence>
<feature type="transmembrane region" description="Helical" evidence="5">
    <location>
        <begin position="110"/>
        <end position="127"/>
    </location>
</feature>
<protein>
    <recommendedName>
        <fullName evidence="8">Major facilitator superfamily (MFS) profile domain-containing protein</fullName>
    </recommendedName>
</protein>
<evidence type="ECO:0000313" key="7">
    <source>
        <dbReference type="Proteomes" id="UP001056436"/>
    </source>
</evidence>
<proteinExistence type="predicted"/>
<feature type="transmembrane region" description="Helical" evidence="5">
    <location>
        <begin position="67"/>
        <end position="90"/>
    </location>
</feature>
<evidence type="ECO:0000256" key="5">
    <source>
        <dbReference type="SAM" id="Phobius"/>
    </source>
</evidence>
<comment type="subcellular location">
    <subcellularLocation>
        <location evidence="1">Membrane</location>
        <topology evidence="1">Multi-pass membrane protein</topology>
    </subcellularLocation>
</comment>
<dbReference type="OrthoDB" id="5215911at2759"/>
<dbReference type="Proteomes" id="UP001056436">
    <property type="component" value="Unassembled WGS sequence"/>
</dbReference>
<evidence type="ECO:0000313" key="6">
    <source>
        <dbReference type="EMBL" id="KAI3549251.1"/>
    </source>
</evidence>
<name>A0A9P9XE14_9PEZI</name>
<evidence type="ECO:0000256" key="1">
    <source>
        <dbReference type="ARBA" id="ARBA00004141"/>
    </source>
</evidence>
<dbReference type="InterPro" id="IPR036259">
    <property type="entry name" value="MFS_trans_sf"/>
</dbReference>
<gene>
    <name evidence="6" type="ORF">CABS02_08079</name>
</gene>
<dbReference type="EMBL" id="SDAQ01000046">
    <property type="protein sequence ID" value="KAI3549251.1"/>
    <property type="molecule type" value="Genomic_DNA"/>
</dbReference>
<accession>A0A9P9XE14</accession>
<keyword evidence="3 5" id="KW-1133">Transmembrane helix</keyword>
<feature type="transmembrane region" description="Helical" evidence="5">
    <location>
        <begin position="275"/>
        <end position="294"/>
    </location>
</feature>
<reference evidence="6" key="1">
    <citation type="submission" date="2019-01" db="EMBL/GenBank/DDBJ databases">
        <title>Colletotrichum abscissum LGMF1257.</title>
        <authorList>
            <person name="Baroncelli R."/>
        </authorList>
    </citation>
    <scope>NUCLEOTIDE SEQUENCE</scope>
    <source>
        <strain evidence="6">Ca142</strain>
    </source>
</reference>
<feature type="transmembrane region" description="Helical" evidence="5">
    <location>
        <begin position="369"/>
        <end position="388"/>
    </location>
</feature>
<keyword evidence="2 5" id="KW-0812">Transmembrane</keyword>
<evidence type="ECO:0000256" key="2">
    <source>
        <dbReference type="ARBA" id="ARBA00022692"/>
    </source>
</evidence>
<feature type="transmembrane region" description="Helical" evidence="5">
    <location>
        <begin position="193"/>
        <end position="216"/>
    </location>
</feature>
<comment type="caution">
    <text evidence="6">The sequence shown here is derived from an EMBL/GenBank/DDBJ whole genome shotgun (WGS) entry which is preliminary data.</text>
</comment>
<evidence type="ECO:0000256" key="3">
    <source>
        <dbReference type="ARBA" id="ARBA00022989"/>
    </source>
</evidence>
<dbReference type="InterPro" id="IPR011701">
    <property type="entry name" value="MFS"/>
</dbReference>
<dbReference type="GO" id="GO:0022857">
    <property type="term" value="F:transmembrane transporter activity"/>
    <property type="evidence" value="ECO:0007669"/>
    <property type="project" value="InterPro"/>
</dbReference>
<dbReference type="Gene3D" id="1.20.1250.20">
    <property type="entry name" value="MFS general substrate transporter like domains"/>
    <property type="match status" value="1"/>
</dbReference>
<sequence length="408" mass="44204">MSLPNSAPHVGTVNYDQAQVPGTVYLIDLDGHLNACHESRHSDIVLVPTPSSDPDDPLNWSPVRKRVGLLCSITYCTTVGICSAALYSVLGDISANSDLSLADLNAGTGYMFLFAGIGCLAFQPLALQFGKRPVYLMSLLGNLGMMLWAPYTTSKGEWFASKILQGLFSAPLESLCEITIADLYFVHERGFYMSFYALALSGSSMSAPIFAGLIAAGQSWKWVFYGFSTTAIGASFVAPLLGVFAGSAYTAYFGNPWTLYQARKNNGILEAEHRLWLLTPPIMLLPLGLVLWGVGAAQKVHWFGVLFAMFIVSGTSALSVQGSTTYCIESYHLISGQAMVSIMLIRNTMSFAVNYGLTTWVTNMGLQNAFILAAVAGAFQTASVLPVIKWGKVLRKRSVSTYFKYANL</sequence>
<dbReference type="AlphaFoldDB" id="A0A9P9XE14"/>
<keyword evidence="4 5" id="KW-0472">Membrane</keyword>
<feature type="transmembrane region" description="Helical" evidence="5">
    <location>
        <begin position="300"/>
        <end position="319"/>
    </location>
</feature>
<keyword evidence="7" id="KW-1185">Reference proteome</keyword>
<dbReference type="PANTHER" id="PTHR23502:SF30">
    <property type="entry name" value="TRANSPORTER, PUTATIVE (AFU_ORTHOLOGUE AFUA_8G04702)-RELATED"/>
    <property type="match status" value="1"/>
</dbReference>
<evidence type="ECO:0008006" key="8">
    <source>
        <dbReference type="Google" id="ProtNLM"/>
    </source>
</evidence>
<feature type="transmembrane region" description="Helical" evidence="5">
    <location>
        <begin position="222"/>
        <end position="254"/>
    </location>
</feature>
<dbReference type="Pfam" id="PF07690">
    <property type="entry name" value="MFS_1"/>
    <property type="match status" value="1"/>
</dbReference>
<dbReference type="SUPFAM" id="SSF103473">
    <property type="entry name" value="MFS general substrate transporter"/>
    <property type="match status" value="1"/>
</dbReference>
<dbReference type="PANTHER" id="PTHR23502">
    <property type="entry name" value="MAJOR FACILITATOR SUPERFAMILY"/>
    <property type="match status" value="1"/>
</dbReference>